<dbReference type="GO" id="GO:0009252">
    <property type="term" value="P:peptidoglycan biosynthetic process"/>
    <property type="evidence" value="ECO:0007669"/>
    <property type="project" value="UniProtKB-UniRule"/>
</dbReference>
<dbReference type="PANTHER" id="PTHR23132:SF25">
    <property type="entry name" value="D-ALANINE--D-ALANINE LIGASE A"/>
    <property type="match status" value="1"/>
</dbReference>
<evidence type="ECO:0000256" key="6">
    <source>
        <dbReference type="ARBA" id="ARBA00022840"/>
    </source>
</evidence>
<dbReference type="Gene3D" id="3.30.470.20">
    <property type="entry name" value="ATP-grasp fold, B domain"/>
    <property type="match status" value="1"/>
</dbReference>
<name>A0A3A3ZNK1_9ACTN</name>
<evidence type="ECO:0000256" key="4">
    <source>
        <dbReference type="ARBA" id="ARBA00022723"/>
    </source>
</evidence>
<keyword evidence="20" id="KW-1185">Reference proteome</keyword>
<dbReference type="PROSITE" id="PS00843">
    <property type="entry name" value="DALA_DALA_LIGASE_1"/>
    <property type="match status" value="1"/>
</dbReference>
<comment type="subcellular location">
    <subcellularLocation>
        <location evidence="12">Cytoplasm</location>
    </subcellularLocation>
</comment>
<evidence type="ECO:0000259" key="18">
    <source>
        <dbReference type="PROSITE" id="PS50975"/>
    </source>
</evidence>
<comment type="function">
    <text evidence="12">Cell wall formation.</text>
</comment>
<dbReference type="PROSITE" id="PS50975">
    <property type="entry name" value="ATP_GRASP"/>
    <property type="match status" value="1"/>
</dbReference>
<keyword evidence="12" id="KW-0963">Cytoplasm</keyword>
<dbReference type="NCBIfam" id="NF002528">
    <property type="entry name" value="PRK01966.1-4"/>
    <property type="match status" value="1"/>
</dbReference>
<comment type="cofactor">
    <cofactor evidence="15">
        <name>Mg(2+)</name>
        <dbReference type="ChEBI" id="CHEBI:18420"/>
    </cofactor>
    <cofactor evidence="15">
        <name>Mn(2+)</name>
        <dbReference type="ChEBI" id="CHEBI:29035"/>
    </cofactor>
    <text evidence="15">Binds 2 magnesium or manganese ions per subunit.</text>
</comment>
<feature type="binding site" evidence="15">
    <location>
        <position position="345"/>
    </location>
    <ligand>
        <name>Mg(2+)</name>
        <dbReference type="ChEBI" id="CHEBI:18420"/>
        <label>2</label>
    </ligand>
</feature>
<feature type="active site" evidence="13">
    <location>
        <position position="34"/>
    </location>
</feature>
<dbReference type="PANTHER" id="PTHR23132">
    <property type="entry name" value="D-ALANINE--D-ALANINE LIGASE"/>
    <property type="match status" value="1"/>
</dbReference>
<gene>
    <name evidence="12" type="primary">ddl</name>
    <name evidence="19" type="ORF">D5H78_04925</name>
</gene>
<dbReference type="GO" id="GO:0005829">
    <property type="term" value="C:cytosol"/>
    <property type="evidence" value="ECO:0007669"/>
    <property type="project" value="TreeGrafter"/>
</dbReference>
<evidence type="ECO:0000256" key="17">
    <source>
        <dbReference type="SAM" id="MobiDB-lite"/>
    </source>
</evidence>
<keyword evidence="9 12" id="KW-0573">Peptidoglycan synthesis</keyword>
<evidence type="ECO:0000256" key="3">
    <source>
        <dbReference type="ARBA" id="ARBA00022598"/>
    </source>
</evidence>
<evidence type="ECO:0000313" key="19">
    <source>
        <dbReference type="EMBL" id="RJK98471.1"/>
    </source>
</evidence>
<feature type="binding site" evidence="14">
    <location>
        <begin position="342"/>
        <end position="343"/>
    </location>
    <ligand>
        <name>ATP</name>
        <dbReference type="ChEBI" id="CHEBI:30616"/>
    </ligand>
</feature>
<dbReference type="InterPro" id="IPR011127">
    <property type="entry name" value="Dala_Dala_lig_N"/>
</dbReference>
<evidence type="ECO:0000256" key="12">
    <source>
        <dbReference type="HAMAP-Rule" id="MF_00047"/>
    </source>
</evidence>
<feature type="binding site" evidence="15">
    <location>
        <position position="343"/>
    </location>
    <ligand>
        <name>Mg(2+)</name>
        <dbReference type="ChEBI" id="CHEBI:18420"/>
        <label>1</label>
    </ligand>
</feature>
<dbReference type="InterPro" id="IPR013815">
    <property type="entry name" value="ATP_grasp_subdomain_1"/>
</dbReference>
<feature type="binding site" evidence="14">
    <location>
        <position position="162"/>
    </location>
    <ligand>
        <name>ATP</name>
        <dbReference type="ChEBI" id="CHEBI:30616"/>
    </ligand>
</feature>
<evidence type="ECO:0000256" key="10">
    <source>
        <dbReference type="ARBA" id="ARBA00023211"/>
    </source>
</evidence>
<evidence type="ECO:0000256" key="2">
    <source>
        <dbReference type="ARBA" id="ARBA00010871"/>
    </source>
</evidence>
<dbReference type="RefSeq" id="WP_119949397.1">
    <property type="nucleotide sequence ID" value="NZ_QZEZ01000001.1"/>
</dbReference>
<dbReference type="InterPro" id="IPR005905">
    <property type="entry name" value="D_ala_D_ala"/>
</dbReference>
<dbReference type="InterPro" id="IPR000291">
    <property type="entry name" value="D-Ala_lig_Van_CS"/>
</dbReference>
<dbReference type="EMBL" id="QZEZ01000001">
    <property type="protein sequence ID" value="RJK98471.1"/>
    <property type="molecule type" value="Genomic_DNA"/>
</dbReference>
<evidence type="ECO:0000256" key="13">
    <source>
        <dbReference type="PIRSR" id="PIRSR039102-1"/>
    </source>
</evidence>
<keyword evidence="5 14" id="KW-0547">Nucleotide-binding</keyword>
<keyword evidence="10 15" id="KW-0464">Manganese</keyword>
<feature type="region of interest" description="Disordered" evidence="17">
    <location>
        <begin position="1"/>
        <end position="21"/>
    </location>
</feature>
<keyword evidence="11 12" id="KW-0961">Cell wall biogenesis/degradation</keyword>
<evidence type="ECO:0000256" key="15">
    <source>
        <dbReference type="PIRSR" id="PIRSR039102-3"/>
    </source>
</evidence>
<evidence type="ECO:0000256" key="14">
    <source>
        <dbReference type="PIRSR" id="PIRSR039102-2"/>
    </source>
</evidence>
<dbReference type="PROSITE" id="PS00844">
    <property type="entry name" value="DALA_DALA_LIGASE_2"/>
    <property type="match status" value="1"/>
</dbReference>
<feature type="binding site" evidence="14">
    <location>
        <begin position="215"/>
        <end position="216"/>
    </location>
    <ligand>
        <name>ATP</name>
        <dbReference type="ChEBI" id="CHEBI:30616"/>
    </ligand>
</feature>
<evidence type="ECO:0000256" key="7">
    <source>
        <dbReference type="ARBA" id="ARBA00022842"/>
    </source>
</evidence>
<dbReference type="OrthoDB" id="9813261at2"/>
<feature type="binding site" evidence="14">
    <location>
        <begin position="245"/>
        <end position="252"/>
    </location>
    <ligand>
        <name>ATP</name>
        <dbReference type="ChEBI" id="CHEBI:30616"/>
    </ligand>
</feature>
<dbReference type="Proteomes" id="UP000265614">
    <property type="component" value="Unassembled WGS sequence"/>
</dbReference>
<proteinExistence type="inferred from homology"/>
<dbReference type="NCBIfam" id="NF002378">
    <property type="entry name" value="PRK01372.1"/>
    <property type="match status" value="1"/>
</dbReference>
<dbReference type="GO" id="GO:0071555">
    <property type="term" value="P:cell wall organization"/>
    <property type="evidence" value="ECO:0007669"/>
    <property type="project" value="UniProtKB-KW"/>
</dbReference>
<dbReference type="SUPFAM" id="SSF52440">
    <property type="entry name" value="PreATP-grasp domain"/>
    <property type="match status" value="1"/>
</dbReference>
<dbReference type="SUPFAM" id="SSF56059">
    <property type="entry name" value="Glutathione synthetase ATP-binding domain-like"/>
    <property type="match status" value="1"/>
</dbReference>
<dbReference type="PIRSF" id="PIRSF039102">
    <property type="entry name" value="Ddl/VanB"/>
    <property type="match status" value="1"/>
</dbReference>
<evidence type="ECO:0000256" key="16">
    <source>
        <dbReference type="PROSITE-ProRule" id="PRU00409"/>
    </source>
</evidence>
<feature type="binding site" evidence="15">
    <location>
        <position position="343"/>
    </location>
    <ligand>
        <name>Mg(2+)</name>
        <dbReference type="ChEBI" id="CHEBI:18420"/>
        <label>2</label>
    </ligand>
</feature>
<comment type="catalytic activity">
    <reaction evidence="12">
        <text>2 D-alanine + ATP = D-alanyl-D-alanine + ADP + phosphate + H(+)</text>
        <dbReference type="Rhea" id="RHEA:11224"/>
        <dbReference type="ChEBI" id="CHEBI:15378"/>
        <dbReference type="ChEBI" id="CHEBI:30616"/>
        <dbReference type="ChEBI" id="CHEBI:43474"/>
        <dbReference type="ChEBI" id="CHEBI:57416"/>
        <dbReference type="ChEBI" id="CHEBI:57822"/>
        <dbReference type="ChEBI" id="CHEBI:456216"/>
        <dbReference type="EC" id="6.3.2.4"/>
    </reaction>
</comment>
<keyword evidence="6 16" id="KW-0067">ATP-binding</keyword>
<dbReference type="AlphaFoldDB" id="A0A3A3ZNK1"/>
<comment type="similarity">
    <text evidence="2 12">Belongs to the D-alanine--D-alanine ligase family.</text>
</comment>
<evidence type="ECO:0000256" key="11">
    <source>
        <dbReference type="ARBA" id="ARBA00023316"/>
    </source>
</evidence>
<dbReference type="Gene3D" id="3.40.50.20">
    <property type="match status" value="1"/>
</dbReference>
<dbReference type="InterPro" id="IPR011761">
    <property type="entry name" value="ATP-grasp"/>
</dbReference>
<evidence type="ECO:0000256" key="5">
    <source>
        <dbReference type="ARBA" id="ARBA00022741"/>
    </source>
</evidence>
<dbReference type="Pfam" id="PF01820">
    <property type="entry name" value="Dala_Dala_lig_N"/>
    <property type="match status" value="1"/>
</dbReference>
<evidence type="ECO:0000256" key="8">
    <source>
        <dbReference type="ARBA" id="ARBA00022960"/>
    </source>
</evidence>
<reference evidence="19 20" key="1">
    <citation type="submission" date="2018-09" db="EMBL/GenBank/DDBJ databases">
        <title>YIM 75000 draft genome.</title>
        <authorList>
            <person name="Tang S."/>
            <person name="Feng Y."/>
        </authorList>
    </citation>
    <scope>NUCLEOTIDE SEQUENCE [LARGE SCALE GENOMIC DNA]</scope>
    <source>
        <strain evidence="19 20">YIM 75000</strain>
    </source>
</reference>
<feature type="active site" evidence="13">
    <location>
        <position position="215"/>
    </location>
</feature>
<keyword evidence="8 12" id="KW-0133">Cell shape</keyword>
<keyword evidence="3 12" id="KW-0436">Ligase</keyword>
<dbReference type="Pfam" id="PF07478">
    <property type="entry name" value="Dala_Dala_lig_C"/>
    <property type="match status" value="1"/>
</dbReference>
<feature type="active site" evidence="13">
    <location>
        <position position="354"/>
    </location>
</feature>
<organism evidence="19 20">
    <name type="scientific">Vallicoccus soli</name>
    <dbReference type="NCBI Taxonomy" id="2339232"/>
    <lineage>
        <taxon>Bacteria</taxon>
        <taxon>Bacillati</taxon>
        <taxon>Actinomycetota</taxon>
        <taxon>Actinomycetes</taxon>
        <taxon>Motilibacterales</taxon>
        <taxon>Vallicoccaceae</taxon>
        <taxon>Vallicoccus</taxon>
    </lineage>
</organism>
<protein>
    <recommendedName>
        <fullName evidence="12">D-alanine--D-alanine ligase</fullName>
        <ecNumber evidence="12">6.3.2.4</ecNumber>
    </recommendedName>
    <alternativeName>
        <fullName evidence="12">D-Ala-D-Ala ligase</fullName>
    </alternativeName>
    <alternativeName>
        <fullName evidence="12">D-alanylalanine synthetase</fullName>
    </alternativeName>
</protein>
<dbReference type="GO" id="GO:0008716">
    <property type="term" value="F:D-alanine-D-alanine ligase activity"/>
    <property type="evidence" value="ECO:0007669"/>
    <property type="project" value="UniProtKB-UniRule"/>
</dbReference>
<accession>A0A3A3ZNK1</accession>
<dbReference type="Gene3D" id="3.30.1490.20">
    <property type="entry name" value="ATP-grasp fold, A domain"/>
    <property type="match status" value="1"/>
</dbReference>
<evidence type="ECO:0000256" key="9">
    <source>
        <dbReference type="ARBA" id="ARBA00022984"/>
    </source>
</evidence>
<dbReference type="GO" id="GO:0008360">
    <property type="term" value="P:regulation of cell shape"/>
    <property type="evidence" value="ECO:0007669"/>
    <property type="project" value="UniProtKB-KW"/>
</dbReference>
<comment type="caution">
    <text evidence="19">The sequence shown here is derived from an EMBL/GenBank/DDBJ whole genome shotgun (WGS) entry which is preliminary data.</text>
</comment>
<evidence type="ECO:0000256" key="1">
    <source>
        <dbReference type="ARBA" id="ARBA00001936"/>
    </source>
</evidence>
<feature type="binding site" evidence="15">
    <location>
        <position position="330"/>
    </location>
    <ligand>
        <name>Mg(2+)</name>
        <dbReference type="ChEBI" id="CHEBI:18420"/>
        <label>1</label>
    </ligand>
</feature>
<feature type="binding site" evidence="14">
    <location>
        <begin position="207"/>
        <end position="209"/>
    </location>
    <ligand>
        <name>ATP</name>
        <dbReference type="ChEBI" id="CHEBI:30616"/>
    </ligand>
</feature>
<dbReference type="GO" id="GO:0005524">
    <property type="term" value="F:ATP binding"/>
    <property type="evidence" value="ECO:0007669"/>
    <property type="project" value="UniProtKB-UniRule"/>
</dbReference>
<comment type="cofactor">
    <cofactor evidence="1">
        <name>Mn(2+)</name>
        <dbReference type="ChEBI" id="CHEBI:29035"/>
    </cofactor>
</comment>
<dbReference type="NCBIfam" id="TIGR01205">
    <property type="entry name" value="D_ala_D_alaTIGR"/>
    <property type="match status" value="1"/>
</dbReference>
<dbReference type="InterPro" id="IPR016185">
    <property type="entry name" value="PreATP-grasp_dom_sf"/>
</dbReference>
<comment type="pathway">
    <text evidence="12">Cell wall biogenesis; peptidoglycan biosynthesis.</text>
</comment>
<dbReference type="UniPathway" id="UPA00219"/>
<keyword evidence="7 15" id="KW-0460">Magnesium</keyword>
<dbReference type="GO" id="GO:0046872">
    <property type="term" value="F:metal ion binding"/>
    <property type="evidence" value="ECO:0007669"/>
    <property type="project" value="UniProtKB-KW"/>
</dbReference>
<dbReference type="HAMAP" id="MF_00047">
    <property type="entry name" value="Dala_Dala_lig"/>
    <property type="match status" value="1"/>
</dbReference>
<dbReference type="InterPro" id="IPR011095">
    <property type="entry name" value="Dala_Dala_lig_C"/>
</dbReference>
<evidence type="ECO:0000313" key="20">
    <source>
        <dbReference type="Proteomes" id="UP000265614"/>
    </source>
</evidence>
<keyword evidence="4 15" id="KW-0479">Metal-binding</keyword>
<feature type="domain" description="ATP-grasp" evidence="18">
    <location>
        <begin position="166"/>
        <end position="376"/>
    </location>
</feature>
<dbReference type="EC" id="6.3.2.4" evidence="12"/>
<dbReference type="FunFam" id="3.30.470.20:FF:000008">
    <property type="entry name" value="D-alanine--D-alanine ligase"/>
    <property type="match status" value="1"/>
</dbReference>
<feature type="compositionally biased region" description="Pro residues" evidence="17">
    <location>
        <begin position="9"/>
        <end position="18"/>
    </location>
</feature>
<sequence length="386" mass="40393">MDERRDPLPAAPADPAPPAARRRVAVVFGGRSTEHAVSCVSAGSVLAALDRDAWDVVPVGITPEGRWVLVADEPEKLAIRGGALPGVEESGTGVVLAGDPTRRGLVVQEPGRVPAPLAEVDVVFPVLHGPYGEDGTLQGLLELAGVPYVGSGVLASAASMDKGAMKALLRDAGLPVGPYVVLTPRAWDRDAEACLARVRGELALPVFVKPCRGGSSLGIVKVTDWDDLPAAVATARSHDPRVIVEQGIAGREVECGVLDAPGGERPRASALAEVRVTGDHAFYDFTAKYLDGSAECDVPADLPGEVADRVRDLAVTAFEAMGCEGLARVDFFVLDDGGVLVNEVNTMPGFTPTSMFPRMWAASGVDYPELVGLLLEDALRRGTGLR</sequence>